<evidence type="ECO:0000256" key="8">
    <source>
        <dbReference type="ARBA" id="ARBA00023016"/>
    </source>
</evidence>
<proteinExistence type="inferred from homology"/>
<comment type="caution">
    <text evidence="15">The sequence shown here is derived from an EMBL/GenBank/DDBJ whole genome shotgun (WGS) entry which is preliminary data.</text>
</comment>
<dbReference type="Pfam" id="PF18073">
    <property type="entry name" value="Zn_ribbon_LapB"/>
    <property type="match status" value="1"/>
</dbReference>
<dbReference type="Pfam" id="PF13481">
    <property type="entry name" value="AAA_25"/>
    <property type="match status" value="1"/>
</dbReference>
<dbReference type="CDD" id="cd01121">
    <property type="entry name" value="RadA_SMS_N"/>
    <property type="match status" value="1"/>
</dbReference>
<comment type="function">
    <text evidence="13">DNA-dependent ATPase involved in processing of recombination intermediates, plays a role in repairing DNA breaks. Stimulates the branch migration of RecA-mediated strand transfer reactions, allowing the 3' invading strand to extend heteroduplex DNA faster. Binds ssDNA in the presence of ADP but not other nucleotides, has ATPase activity that is stimulated by ssDNA and various branched DNA structures, but inhibited by SSB. Does not have RecA's homology-searching function.</text>
</comment>
<evidence type="ECO:0000256" key="10">
    <source>
        <dbReference type="ARBA" id="ARBA00023204"/>
    </source>
</evidence>
<dbReference type="Proteomes" id="UP000757900">
    <property type="component" value="Unassembled WGS sequence"/>
</dbReference>
<dbReference type="PRINTS" id="PR01874">
    <property type="entry name" value="DNAREPAIRADA"/>
</dbReference>
<dbReference type="AlphaFoldDB" id="A0A929QSH7"/>
<dbReference type="InterPro" id="IPR020588">
    <property type="entry name" value="RecA_ATP-bd"/>
</dbReference>
<dbReference type="FunFam" id="3.30.230.10:FF:000031">
    <property type="entry name" value="DNA repair protein RadA"/>
    <property type="match status" value="1"/>
</dbReference>
<dbReference type="Gene3D" id="3.40.50.300">
    <property type="entry name" value="P-loop containing nucleotide triphosphate hydrolases"/>
    <property type="match status" value="1"/>
</dbReference>
<dbReference type="InterPro" id="IPR014721">
    <property type="entry name" value="Ribsml_uS5_D2-typ_fold_subgr"/>
</dbReference>
<dbReference type="GO" id="GO:0005524">
    <property type="term" value="F:ATP binding"/>
    <property type="evidence" value="ECO:0007669"/>
    <property type="project" value="UniProtKB-UniRule"/>
</dbReference>
<dbReference type="Pfam" id="PF13541">
    <property type="entry name" value="ChlI"/>
    <property type="match status" value="1"/>
</dbReference>
<evidence type="ECO:0000256" key="5">
    <source>
        <dbReference type="ARBA" id="ARBA00022801"/>
    </source>
</evidence>
<protein>
    <recommendedName>
        <fullName evidence="11 12">DNA repair protein RadA</fullName>
    </recommendedName>
</protein>
<feature type="region of interest" description="Lon-protease-like" evidence="11">
    <location>
        <begin position="357"/>
        <end position="462"/>
    </location>
</feature>
<name>A0A929QSH7_ABIDE</name>
<evidence type="ECO:0000256" key="12">
    <source>
        <dbReference type="NCBIfam" id="TIGR00416"/>
    </source>
</evidence>
<feature type="domain" description="RecA family profile 1" evidence="14">
    <location>
        <begin position="72"/>
        <end position="221"/>
    </location>
</feature>
<dbReference type="FunFam" id="3.40.50.300:FF:000050">
    <property type="entry name" value="DNA repair protein RadA"/>
    <property type="match status" value="1"/>
</dbReference>
<dbReference type="GO" id="GO:0140664">
    <property type="term" value="F:ATP-dependent DNA damage sensor activity"/>
    <property type="evidence" value="ECO:0007669"/>
    <property type="project" value="InterPro"/>
</dbReference>
<comment type="similarity">
    <text evidence="11 13">Belongs to the RecA family. RadA subfamily.</text>
</comment>
<evidence type="ECO:0000256" key="2">
    <source>
        <dbReference type="ARBA" id="ARBA00022741"/>
    </source>
</evidence>
<keyword evidence="3 11" id="KW-0227">DNA damage</keyword>
<evidence type="ECO:0000256" key="1">
    <source>
        <dbReference type="ARBA" id="ARBA00022723"/>
    </source>
</evidence>
<dbReference type="GO" id="GO:0000725">
    <property type="term" value="P:recombinational repair"/>
    <property type="evidence" value="ECO:0007669"/>
    <property type="project" value="UniProtKB-UniRule"/>
</dbReference>
<dbReference type="NCBIfam" id="TIGR00416">
    <property type="entry name" value="sms"/>
    <property type="match status" value="1"/>
</dbReference>
<comment type="function">
    <text evidence="11">Plays a role in repairing double-strand DNA breaks, probably involving stabilizing or processing branched DNA or blocked replication forks.</text>
</comment>
<evidence type="ECO:0000256" key="9">
    <source>
        <dbReference type="ARBA" id="ARBA00023125"/>
    </source>
</evidence>
<reference evidence="15" key="1">
    <citation type="submission" date="2020-04" db="EMBL/GenBank/DDBJ databases">
        <title>Deep metagenomics examines the oral microbiome during advanced dental caries in children, revealing novel taxa and co-occurrences with host molecules.</title>
        <authorList>
            <person name="Baker J.L."/>
            <person name="Morton J.T."/>
            <person name="Dinis M."/>
            <person name="Alvarez R."/>
            <person name="Tran N.C."/>
            <person name="Knight R."/>
            <person name="Edlund A."/>
        </authorList>
    </citation>
    <scope>NUCLEOTIDE SEQUENCE</scope>
    <source>
        <strain evidence="15">JCVI_23_bin.16</strain>
    </source>
</reference>
<keyword evidence="10 11" id="KW-0234">DNA repair</keyword>
<evidence type="ECO:0000256" key="7">
    <source>
        <dbReference type="ARBA" id="ARBA00022840"/>
    </source>
</evidence>
<evidence type="ECO:0000313" key="15">
    <source>
        <dbReference type="EMBL" id="MBF0934281.1"/>
    </source>
</evidence>
<keyword evidence="7 11" id="KW-0067">ATP-binding</keyword>
<dbReference type="InterPro" id="IPR041166">
    <property type="entry name" value="Rubredoxin_2"/>
</dbReference>
<dbReference type="SUPFAM" id="SSF52540">
    <property type="entry name" value="P-loop containing nucleoside triphosphate hydrolases"/>
    <property type="match status" value="1"/>
</dbReference>
<evidence type="ECO:0000256" key="13">
    <source>
        <dbReference type="RuleBase" id="RU003555"/>
    </source>
</evidence>
<dbReference type="SMART" id="SM00382">
    <property type="entry name" value="AAA"/>
    <property type="match status" value="1"/>
</dbReference>
<organism evidence="15 16">
    <name type="scientific">Abiotrophia defectiva</name>
    <name type="common">Streptococcus defectivus</name>
    <dbReference type="NCBI Taxonomy" id="46125"/>
    <lineage>
        <taxon>Bacteria</taxon>
        <taxon>Bacillati</taxon>
        <taxon>Bacillota</taxon>
        <taxon>Bacilli</taxon>
        <taxon>Lactobacillales</taxon>
        <taxon>Aerococcaceae</taxon>
        <taxon>Abiotrophia</taxon>
    </lineage>
</organism>
<dbReference type="GO" id="GO:0003684">
    <property type="term" value="F:damaged DNA binding"/>
    <property type="evidence" value="ECO:0007669"/>
    <property type="project" value="InterPro"/>
</dbReference>
<evidence type="ECO:0000313" key="16">
    <source>
        <dbReference type="Proteomes" id="UP000757900"/>
    </source>
</evidence>
<dbReference type="InterPro" id="IPR020568">
    <property type="entry name" value="Ribosomal_Su5_D2-typ_SF"/>
</dbReference>
<dbReference type="PANTHER" id="PTHR32472:SF10">
    <property type="entry name" value="DNA REPAIR PROTEIN RADA-LIKE PROTEIN"/>
    <property type="match status" value="1"/>
</dbReference>
<keyword evidence="1 11" id="KW-0479">Metal-binding</keyword>
<dbReference type="InterPro" id="IPR004504">
    <property type="entry name" value="DNA_repair_RadA"/>
</dbReference>
<keyword evidence="6 13" id="KW-0862">Zinc</keyword>
<evidence type="ECO:0000256" key="11">
    <source>
        <dbReference type="HAMAP-Rule" id="MF_01498"/>
    </source>
</evidence>
<accession>A0A929QSH7</accession>
<dbReference type="Gene3D" id="3.30.230.10">
    <property type="match status" value="1"/>
</dbReference>
<dbReference type="GO" id="GO:0008270">
    <property type="term" value="F:zinc ion binding"/>
    <property type="evidence" value="ECO:0007669"/>
    <property type="project" value="UniProtKB-KW"/>
</dbReference>
<evidence type="ECO:0000259" key="14">
    <source>
        <dbReference type="PROSITE" id="PS50162"/>
    </source>
</evidence>
<dbReference type="GO" id="GO:0016787">
    <property type="term" value="F:hydrolase activity"/>
    <property type="evidence" value="ECO:0007669"/>
    <property type="project" value="UniProtKB-KW"/>
</dbReference>
<dbReference type="PANTHER" id="PTHR32472">
    <property type="entry name" value="DNA REPAIR PROTEIN RADA"/>
    <property type="match status" value="1"/>
</dbReference>
<gene>
    <name evidence="11 15" type="primary">radA</name>
    <name evidence="15" type="ORF">HXK00_01395</name>
</gene>
<evidence type="ECO:0000256" key="6">
    <source>
        <dbReference type="ARBA" id="ARBA00022833"/>
    </source>
</evidence>
<dbReference type="SUPFAM" id="SSF54211">
    <property type="entry name" value="Ribosomal protein S5 domain 2-like"/>
    <property type="match status" value="1"/>
</dbReference>
<feature type="short sequence motif" description="RadA KNRFG motif" evidence="11">
    <location>
        <begin position="258"/>
        <end position="262"/>
    </location>
</feature>
<dbReference type="PROSITE" id="PS50162">
    <property type="entry name" value="RECA_2"/>
    <property type="match status" value="1"/>
</dbReference>
<keyword evidence="8 11" id="KW-0346">Stress response</keyword>
<keyword evidence="4 13" id="KW-0863">Zinc-finger</keyword>
<dbReference type="GO" id="GO:0005829">
    <property type="term" value="C:cytosol"/>
    <property type="evidence" value="ECO:0007669"/>
    <property type="project" value="TreeGrafter"/>
</dbReference>
<dbReference type="InterPro" id="IPR003593">
    <property type="entry name" value="AAA+_ATPase"/>
</dbReference>
<sequence>MAKKKVSYECMACGYESAKYLGKCPNCGAWNQMEEQIVQSTIKTEKSQFKVLTQRGEDINRAQRLEEITYKAETRTHTNFQEFDRVLGGGVVAGSLVLIGGDPGIGKSTLLLQVSIQLANLGQTVLYVSGEESLSQIKMRAERLSLKDSHFYLLSETDLAVIAGEVQRIAPDILIIDSIQTMQLADHTGVAGSVSQLREATAILMRIAKDNNIATFIVGHVTKEGNIAGPRMLEHMVDTVLYFEGERHNRFRVLRAVKNRFGSTHELGVFEMLEAGLEEVTNPSELFLEERLAGATGSTVVASIEGTRPILAEIQSLMTPTVYGTAKRTSSGIDYQRVSLLLAVMEKHCGLLVQNQDAFFKITGGVKLDEPAIDLAIAVSIASSYWNQATNIEDCFIGEIGLTGEIRRVSQIKERLKEAAKLGFKRAYIPKNNLAGLNQKLAIEIVPVATIQEAIHKVFPRQ</sequence>
<feature type="binding site" evidence="11">
    <location>
        <begin position="101"/>
        <end position="108"/>
    </location>
    <ligand>
        <name>ATP</name>
        <dbReference type="ChEBI" id="CHEBI:30616"/>
    </ligand>
</feature>
<evidence type="ECO:0000256" key="3">
    <source>
        <dbReference type="ARBA" id="ARBA00022763"/>
    </source>
</evidence>
<keyword evidence="9 11" id="KW-0238">DNA-binding</keyword>
<comment type="domain">
    <text evidence="11">The middle region has homology to RecA with ATPase motifs including the RadA KNRFG motif, while the C-terminus is homologous to Lon protease.</text>
</comment>
<dbReference type="EMBL" id="JABZFV010000009">
    <property type="protein sequence ID" value="MBF0934281.1"/>
    <property type="molecule type" value="Genomic_DNA"/>
</dbReference>
<dbReference type="InterPro" id="IPR027417">
    <property type="entry name" value="P-loop_NTPase"/>
</dbReference>
<keyword evidence="2 11" id="KW-0547">Nucleotide-binding</keyword>
<evidence type="ECO:0000256" key="4">
    <source>
        <dbReference type="ARBA" id="ARBA00022771"/>
    </source>
</evidence>
<dbReference type="HAMAP" id="MF_01498">
    <property type="entry name" value="RadA_bact"/>
    <property type="match status" value="1"/>
</dbReference>
<keyword evidence="5" id="KW-0378">Hydrolase</keyword>